<dbReference type="Pfam" id="PF00072">
    <property type="entry name" value="Response_reg"/>
    <property type="match status" value="1"/>
</dbReference>
<dbReference type="EC" id="2.7.13.3" evidence="2"/>
<comment type="catalytic activity">
    <reaction evidence="1">
        <text>ATP + protein L-histidine = ADP + protein N-phospho-L-histidine.</text>
        <dbReference type="EC" id="2.7.13.3"/>
    </reaction>
</comment>
<name>A0A176YJX9_9BRAD</name>
<evidence type="ECO:0000256" key="3">
    <source>
        <dbReference type="ARBA" id="ARBA00022553"/>
    </source>
</evidence>
<dbReference type="SUPFAM" id="SSF55785">
    <property type="entry name" value="PYP-like sensor domain (PAS domain)"/>
    <property type="match status" value="2"/>
</dbReference>
<comment type="caution">
    <text evidence="10">The sequence shown here is derived from an EMBL/GenBank/DDBJ whole genome shotgun (WGS) entry which is preliminary data.</text>
</comment>
<evidence type="ECO:0000259" key="8">
    <source>
        <dbReference type="PROSITE" id="PS50112"/>
    </source>
</evidence>
<keyword evidence="11" id="KW-1185">Reference proteome</keyword>
<feature type="transmembrane region" description="Helical" evidence="5">
    <location>
        <begin position="267"/>
        <end position="284"/>
    </location>
</feature>
<feature type="modified residue" description="4-aspartylphosphate" evidence="4">
    <location>
        <position position="868"/>
    </location>
</feature>
<reference evidence="10 11" key="1">
    <citation type="submission" date="2016-03" db="EMBL/GenBank/DDBJ databases">
        <title>Draft Genome Sequence of the Strain BR 10245 (Bradyrhizobium sp.) isolated from nodules of Centrolobium paraense.</title>
        <authorList>
            <person name="Simoes-Araujo J.L.Sr."/>
            <person name="Barauna A.C."/>
            <person name="Silva K."/>
            <person name="Zilli J.E."/>
        </authorList>
    </citation>
    <scope>NUCLEOTIDE SEQUENCE [LARGE SCALE GENOMIC DNA]</scope>
    <source>
        <strain evidence="10 11">BR 10245</strain>
    </source>
</reference>
<dbReference type="SUPFAM" id="SSF55874">
    <property type="entry name" value="ATPase domain of HSP90 chaperone/DNA topoisomerase II/histidine kinase"/>
    <property type="match status" value="1"/>
</dbReference>
<dbReference type="Gene3D" id="1.10.287.130">
    <property type="match status" value="1"/>
</dbReference>
<organism evidence="10 11">
    <name type="scientific">Bradyrhizobium centrolobii</name>
    <dbReference type="NCBI Taxonomy" id="1505087"/>
    <lineage>
        <taxon>Bacteria</taxon>
        <taxon>Pseudomonadati</taxon>
        <taxon>Pseudomonadota</taxon>
        <taxon>Alphaproteobacteria</taxon>
        <taxon>Hyphomicrobiales</taxon>
        <taxon>Nitrobacteraceae</taxon>
        <taxon>Bradyrhizobium</taxon>
    </lineage>
</organism>
<feature type="transmembrane region" description="Helical" evidence="5">
    <location>
        <begin position="172"/>
        <end position="192"/>
    </location>
</feature>
<dbReference type="Gene3D" id="3.30.450.20">
    <property type="entry name" value="PAS domain"/>
    <property type="match status" value="2"/>
</dbReference>
<dbReference type="SMART" id="SM00448">
    <property type="entry name" value="REC"/>
    <property type="match status" value="1"/>
</dbReference>
<dbReference type="OrthoDB" id="9796100at2"/>
<dbReference type="Pfam" id="PF02518">
    <property type="entry name" value="HATPase_c"/>
    <property type="match status" value="1"/>
</dbReference>
<feature type="transmembrane region" description="Helical" evidence="5">
    <location>
        <begin position="204"/>
        <end position="227"/>
    </location>
</feature>
<accession>A0A176YJX9</accession>
<dbReference type="InterPro" id="IPR003594">
    <property type="entry name" value="HATPase_dom"/>
</dbReference>
<dbReference type="InterPro" id="IPR001789">
    <property type="entry name" value="Sig_transdc_resp-reg_receiver"/>
</dbReference>
<dbReference type="Gene3D" id="3.30.565.10">
    <property type="entry name" value="Histidine kinase-like ATPase, C-terminal domain"/>
    <property type="match status" value="1"/>
</dbReference>
<feature type="domain" description="PAC" evidence="9">
    <location>
        <begin position="387"/>
        <end position="439"/>
    </location>
</feature>
<dbReference type="InterPro" id="IPR005467">
    <property type="entry name" value="His_kinase_dom"/>
</dbReference>
<dbReference type="SMART" id="SM00387">
    <property type="entry name" value="HATPase_c"/>
    <property type="match status" value="1"/>
</dbReference>
<evidence type="ECO:0000256" key="1">
    <source>
        <dbReference type="ARBA" id="ARBA00000085"/>
    </source>
</evidence>
<dbReference type="Gene3D" id="3.40.50.2300">
    <property type="match status" value="1"/>
</dbReference>
<dbReference type="InterPro" id="IPR000014">
    <property type="entry name" value="PAS"/>
</dbReference>
<dbReference type="AlphaFoldDB" id="A0A176YJX9"/>
<evidence type="ECO:0000256" key="5">
    <source>
        <dbReference type="SAM" id="Phobius"/>
    </source>
</evidence>
<dbReference type="PRINTS" id="PR00344">
    <property type="entry name" value="BCTRLSENSOR"/>
</dbReference>
<evidence type="ECO:0000259" key="7">
    <source>
        <dbReference type="PROSITE" id="PS50110"/>
    </source>
</evidence>
<dbReference type="NCBIfam" id="TIGR00229">
    <property type="entry name" value="sensory_box"/>
    <property type="match status" value="2"/>
</dbReference>
<feature type="transmembrane region" description="Helical" evidence="5">
    <location>
        <begin position="131"/>
        <end position="151"/>
    </location>
</feature>
<dbReference type="SUPFAM" id="SSF47384">
    <property type="entry name" value="Homodimeric domain of signal transducing histidine kinase"/>
    <property type="match status" value="1"/>
</dbReference>
<dbReference type="PANTHER" id="PTHR43065">
    <property type="entry name" value="SENSOR HISTIDINE KINASE"/>
    <property type="match status" value="1"/>
</dbReference>
<dbReference type="Proteomes" id="UP000076959">
    <property type="component" value="Unassembled WGS sequence"/>
</dbReference>
<dbReference type="Pfam" id="PF08448">
    <property type="entry name" value="PAS_4"/>
    <property type="match status" value="1"/>
</dbReference>
<dbReference type="InterPro" id="IPR036890">
    <property type="entry name" value="HATPase_C_sf"/>
</dbReference>
<dbReference type="InterPro" id="IPR035965">
    <property type="entry name" value="PAS-like_dom_sf"/>
</dbReference>
<evidence type="ECO:0000313" key="11">
    <source>
        <dbReference type="Proteomes" id="UP000076959"/>
    </source>
</evidence>
<keyword evidence="3 4" id="KW-0597">Phosphoprotein</keyword>
<feature type="domain" description="PAS" evidence="8">
    <location>
        <begin position="314"/>
        <end position="384"/>
    </location>
</feature>
<dbReference type="PROSITE" id="PS50113">
    <property type="entry name" value="PAC"/>
    <property type="match status" value="1"/>
</dbReference>
<dbReference type="CDD" id="cd16919">
    <property type="entry name" value="HATPase_CckA-like"/>
    <property type="match status" value="1"/>
</dbReference>
<dbReference type="CDD" id="cd00130">
    <property type="entry name" value="PAS"/>
    <property type="match status" value="2"/>
</dbReference>
<dbReference type="GO" id="GO:0000155">
    <property type="term" value="F:phosphorelay sensor kinase activity"/>
    <property type="evidence" value="ECO:0007669"/>
    <property type="project" value="InterPro"/>
</dbReference>
<dbReference type="Pfam" id="PF17158">
    <property type="entry name" value="MASE4"/>
    <property type="match status" value="1"/>
</dbReference>
<evidence type="ECO:0000259" key="9">
    <source>
        <dbReference type="PROSITE" id="PS50113"/>
    </source>
</evidence>
<dbReference type="CDD" id="cd00082">
    <property type="entry name" value="HisKA"/>
    <property type="match status" value="1"/>
</dbReference>
<dbReference type="SMART" id="SM00388">
    <property type="entry name" value="HisKA"/>
    <property type="match status" value="1"/>
</dbReference>
<evidence type="ECO:0000256" key="2">
    <source>
        <dbReference type="ARBA" id="ARBA00012438"/>
    </source>
</evidence>
<proteinExistence type="predicted"/>
<dbReference type="InterPro" id="IPR003661">
    <property type="entry name" value="HisK_dim/P_dom"/>
</dbReference>
<keyword evidence="5" id="KW-0812">Transmembrane</keyword>
<dbReference type="InterPro" id="IPR013656">
    <property type="entry name" value="PAS_4"/>
</dbReference>
<dbReference type="InterPro" id="IPR000700">
    <property type="entry name" value="PAS-assoc_C"/>
</dbReference>
<gene>
    <name evidence="10" type="ORF">AYJ54_20905</name>
</gene>
<evidence type="ECO:0000313" key="10">
    <source>
        <dbReference type="EMBL" id="OAF06140.1"/>
    </source>
</evidence>
<dbReference type="InterPro" id="IPR036097">
    <property type="entry name" value="HisK_dim/P_sf"/>
</dbReference>
<dbReference type="PROSITE" id="PS50112">
    <property type="entry name" value="PAS"/>
    <property type="match status" value="2"/>
</dbReference>
<keyword evidence="10" id="KW-0808">Transferase</keyword>
<dbReference type="InterPro" id="IPR004358">
    <property type="entry name" value="Sig_transdc_His_kin-like_C"/>
</dbReference>
<sequence>MVKTGLHEVNVPAIDRSTFLSTLPATPRDRTAALVIVGISAVLFALAVPFAGVPLERMPAFIASYQSALAVCDVITAVLLFSQFAALRTRALLWLSSGYLFTATAAVVHALSFPGLFAPNGLFGSGPQTTAWLYMIWHGGFPLFVLAYVWWKGVNGGIEVSGSTRNAIIGSLLGVGAAVTALTWIVTAWHGLLPALLKEGGGFTTAQVGVISFVWSLSFAALIGLWFRRPHTVLDVWLMAVMCAWLFDIALSGIFNSARFDLGFYAGRLYGLCAAIFVLAVLLVENVRLQAQMAGVVGKLRRQSNSERDYHAERERLFTAVVESSNDAIITKSLDGTITTWNHAAERVFGYSANEAVGRPIDIIVPGELHDEIKELLARTRNGEVIDQQEAVRMNKNGQQVDVMLSQFPLRSTDGKIIGASKVARDITERKRTETALNREIEERQRIFETSQDLILVTDGYGNFVQVSPSVTDILGFKPEDLIGHSATEFIHPDDLEKTRNEMRAARRGQIKRSFEARYYHDDGHEVTLNWMGTWSEPVKRHFFIGRDLTEKQAAEAQFRQAQKMDAIGQLTGGVAHDFNNVLTVITGTIGILSDAVADRPELAAITKLIDDAAERGAQLTKHLLAFARKQPLQPREIDVNALALEAAKLLHPTLGEQITITPQLTEDAWPALVDPNQLTTAILNLALNARDAMPDGGTLVLETRNVFLDDGYASMNADVAAGSYVMIAISDTGSGIPAELIDRVFDPFFTTKEVGKGTGLGLSMVFGFVKQSGGHIKIYSEEGHGTSVKIYLPRSSGVQESEYEALQNVPIAGGDEKILIVEDDALVRQYVVTQIKSLGYAALEAANAAEALTIIDADGGIDLLFTDIIMPGAMNGRQLADEAARRRPDLKTLFTSGYTENAIVHHGRLDSGVLLLAKPYRKTELAKMIRTALAS</sequence>
<dbReference type="PROSITE" id="PS50109">
    <property type="entry name" value="HIS_KIN"/>
    <property type="match status" value="1"/>
</dbReference>
<dbReference type="Pfam" id="PF08447">
    <property type="entry name" value="PAS_3"/>
    <property type="match status" value="1"/>
</dbReference>
<feature type="domain" description="PAS" evidence="8">
    <location>
        <begin position="440"/>
        <end position="510"/>
    </location>
</feature>
<dbReference type="PROSITE" id="PS50110">
    <property type="entry name" value="RESPONSE_REGULATORY"/>
    <property type="match status" value="1"/>
</dbReference>
<dbReference type="Pfam" id="PF00512">
    <property type="entry name" value="HisKA"/>
    <property type="match status" value="1"/>
</dbReference>
<dbReference type="PANTHER" id="PTHR43065:SF49">
    <property type="entry name" value="HISTIDINE KINASE"/>
    <property type="match status" value="1"/>
</dbReference>
<dbReference type="STRING" id="1505087.AYJ54_20905"/>
<dbReference type="InterPro" id="IPR033424">
    <property type="entry name" value="MASE4"/>
</dbReference>
<feature type="transmembrane region" description="Helical" evidence="5">
    <location>
        <begin position="234"/>
        <end position="255"/>
    </location>
</feature>
<dbReference type="SUPFAM" id="SSF52172">
    <property type="entry name" value="CheY-like"/>
    <property type="match status" value="1"/>
</dbReference>
<feature type="domain" description="Response regulatory" evidence="7">
    <location>
        <begin position="818"/>
        <end position="934"/>
    </location>
</feature>
<dbReference type="InterPro" id="IPR013655">
    <property type="entry name" value="PAS_fold_3"/>
</dbReference>
<dbReference type="RefSeq" id="WP_063703174.1">
    <property type="nucleotide sequence ID" value="NZ_LUUB01000078.1"/>
</dbReference>
<feature type="domain" description="Histidine kinase" evidence="6">
    <location>
        <begin position="574"/>
        <end position="797"/>
    </location>
</feature>
<keyword evidence="10" id="KW-0418">Kinase</keyword>
<evidence type="ECO:0000256" key="4">
    <source>
        <dbReference type="PROSITE-ProRule" id="PRU00169"/>
    </source>
</evidence>
<dbReference type="InterPro" id="IPR011006">
    <property type="entry name" value="CheY-like_superfamily"/>
</dbReference>
<feature type="transmembrane region" description="Helical" evidence="5">
    <location>
        <begin position="32"/>
        <end position="52"/>
    </location>
</feature>
<dbReference type="EMBL" id="LUUB01000078">
    <property type="protein sequence ID" value="OAF06140.1"/>
    <property type="molecule type" value="Genomic_DNA"/>
</dbReference>
<dbReference type="SMART" id="SM00091">
    <property type="entry name" value="PAS"/>
    <property type="match status" value="2"/>
</dbReference>
<feature type="transmembrane region" description="Helical" evidence="5">
    <location>
        <begin position="92"/>
        <end position="111"/>
    </location>
</feature>
<evidence type="ECO:0000259" key="6">
    <source>
        <dbReference type="PROSITE" id="PS50109"/>
    </source>
</evidence>
<keyword evidence="5" id="KW-1133">Transmembrane helix</keyword>
<keyword evidence="5" id="KW-0472">Membrane</keyword>
<protein>
    <recommendedName>
        <fullName evidence="2">histidine kinase</fullName>
        <ecNumber evidence="2">2.7.13.3</ecNumber>
    </recommendedName>
</protein>
<feature type="transmembrane region" description="Helical" evidence="5">
    <location>
        <begin position="58"/>
        <end position="80"/>
    </location>
</feature>